<comment type="caution">
    <text evidence="4">The sequence shown here is derived from an EMBL/GenBank/DDBJ whole genome shotgun (WGS) entry which is preliminary data.</text>
</comment>
<gene>
    <name evidence="4" type="primary">batD</name>
    <name evidence="4" type="ORF">GCM10007916_07940</name>
</gene>
<feature type="signal peptide" evidence="2">
    <location>
        <begin position="1"/>
        <end position="23"/>
    </location>
</feature>
<dbReference type="Pfam" id="PF13584">
    <property type="entry name" value="BatD"/>
    <property type="match status" value="2"/>
</dbReference>
<evidence type="ECO:0000259" key="3">
    <source>
        <dbReference type="Pfam" id="PF25607"/>
    </source>
</evidence>
<evidence type="ECO:0000313" key="4">
    <source>
        <dbReference type="EMBL" id="GLS89727.1"/>
    </source>
</evidence>
<organism evidence="4 5">
    <name type="scientific">Psychromonas marina</name>
    <dbReference type="NCBI Taxonomy" id="88364"/>
    <lineage>
        <taxon>Bacteria</taxon>
        <taxon>Pseudomonadati</taxon>
        <taxon>Pseudomonadota</taxon>
        <taxon>Gammaproteobacteria</taxon>
        <taxon>Alteromonadales</taxon>
        <taxon>Psychromonadaceae</taxon>
        <taxon>Psychromonas</taxon>
    </lineage>
</organism>
<feature type="chain" id="PRO_5045945680" description="DUF7939 domain-containing protein" evidence="2">
    <location>
        <begin position="24"/>
        <end position="558"/>
    </location>
</feature>
<evidence type="ECO:0000256" key="2">
    <source>
        <dbReference type="SAM" id="SignalP"/>
    </source>
</evidence>
<feature type="transmembrane region" description="Helical" evidence="1">
    <location>
        <begin position="415"/>
        <end position="437"/>
    </location>
</feature>
<evidence type="ECO:0000313" key="5">
    <source>
        <dbReference type="Proteomes" id="UP001157353"/>
    </source>
</evidence>
<dbReference type="PANTHER" id="PTHR40940:SF1">
    <property type="entry name" value="PROTEIN BATD"/>
    <property type="match status" value="1"/>
</dbReference>
<dbReference type="InterPro" id="IPR025738">
    <property type="entry name" value="BatD"/>
</dbReference>
<dbReference type="EMBL" id="BSPQ01000002">
    <property type="protein sequence ID" value="GLS89727.1"/>
    <property type="molecule type" value="Genomic_DNA"/>
</dbReference>
<keyword evidence="1" id="KW-0472">Membrane</keyword>
<keyword evidence="1" id="KW-0812">Transmembrane</keyword>
<feature type="domain" description="DUF7939" evidence="3">
    <location>
        <begin position="459"/>
        <end position="544"/>
    </location>
</feature>
<dbReference type="InterPro" id="IPR057699">
    <property type="entry name" value="DUF7939"/>
</dbReference>
<dbReference type="PANTHER" id="PTHR40940">
    <property type="entry name" value="PROTEIN BATD-RELATED"/>
    <property type="match status" value="1"/>
</dbReference>
<sequence length="558" mass="62781">MKSKFSLLGLLLITLLTSFPLFAAPQVSATVSDNQVVKGDLFILTISVNDSDDDYQLDTRPLEQSFTVYRPSQSKRSEYINGDFSQQTTWQVRLQARELGKLTIPSLKIGDLSTQAIDINVVEAAQMPLSAEQQRIVFMENSIDKQDVYIGQSFILTTKLYISKNSNQLDLAAPQLEGAEVSVFGEDNNNQTVRNGIRYNTITRQYKIIPTTAGTFDIDSPLLTGTLRKVVAVSEWQNKVIADPINVRGERLSINVKAKPEDYQGEWLVSDDLRLLEDNDLSAQSYKVGEPITRSITLQIASIDKDKLPNIKLNYPKSLRVYPDQDQLDEGQANGLTYAVRTIRHAIIADTEGDLILPEITLNWFNSQTNQQETATLPAQTLTILPADKQAAITPIQQSSNQQAQPTIIVDDSALIYWQLAVAVLLFIMLLMVLYHLSFRRLQANNQKQQTLKVAPLNHHYLTLQNSFNKNSATATYSALLSFAQQQFPMIKSVSEFADKTALDQDNKQQLKDEIQWLQVCCSDPSQHWDAQKLAMLIQKHETTKTNKTTQDPMNLNP</sequence>
<proteinExistence type="predicted"/>
<accession>A0ABQ6DXB3</accession>
<dbReference type="Pfam" id="PF25607">
    <property type="entry name" value="DUF7939"/>
    <property type="match status" value="1"/>
</dbReference>
<name>A0ABQ6DXB3_9GAMM</name>
<evidence type="ECO:0000256" key="1">
    <source>
        <dbReference type="SAM" id="Phobius"/>
    </source>
</evidence>
<dbReference type="Proteomes" id="UP001157353">
    <property type="component" value="Unassembled WGS sequence"/>
</dbReference>
<dbReference type="RefSeq" id="WP_284202855.1">
    <property type="nucleotide sequence ID" value="NZ_BSPQ01000002.1"/>
</dbReference>
<keyword evidence="5" id="KW-1185">Reference proteome</keyword>
<keyword evidence="1" id="KW-1133">Transmembrane helix</keyword>
<reference evidence="5" key="1">
    <citation type="journal article" date="2019" name="Int. J. Syst. Evol. Microbiol.">
        <title>The Global Catalogue of Microorganisms (GCM) 10K type strain sequencing project: providing services to taxonomists for standard genome sequencing and annotation.</title>
        <authorList>
            <consortium name="The Broad Institute Genomics Platform"/>
            <consortium name="The Broad Institute Genome Sequencing Center for Infectious Disease"/>
            <person name="Wu L."/>
            <person name="Ma J."/>
        </authorList>
    </citation>
    <scope>NUCLEOTIDE SEQUENCE [LARGE SCALE GENOMIC DNA]</scope>
    <source>
        <strain evidence="5">NBRC 103166</strain>
    </source>
</reference>
<keyword evidence="2" id="KW-0732">Signal</keyword>
<protein>
    <recommendedName>
        <fullName evidence="3">DUF7939 domain-containing protein</fullName>
    </recommendedName>
</protein>